<protein>
    <submittedName>
        <fullName evidence="1">Uncharacterized protein</fullName>
    </submittedName>
</protein>
<evidence type="ECO:0000313" key="1">
    <source>
        <dbReference type="EMBL" id="CAE0406393.1"/>
    </source>
</evidence>
<accession>A0A7S3P4H7</accession>
<proteinExistence type="predicted"/>
<dbReference type="EMBL" id="HBIM01005005">
    <property type="protein sequence ID" value="CAE0406393.1"/>
    <property type="molecule type" value="Transcribed_RNA"/>
</dbReference>
<organism evidence="1">
    <name type="scientific">Amphora coffeiformis</name>
    <dbReference type="NCBI Taxonomy" id="265554"/>
    <lineage>
        <taxon>Eukaryota</taxon>
        <taxon>Sar</taxon>
        <taxon>Stramenopiles</taxon>
        <taxon>Ochrophyta</taxon>
        <taxon>Bacillariophyta</taxon>
        <taxon>Bacillariophyceae</taxon>
        <taxon>Bacillariophycidae</taxon>
        <taxon>Thalassiophysales</taxon>
        <taxon>Catenulaceae</taxon>
        <taxon>Amphora</taxon>
    </lineage>
</organism>
<dbReference type="AlphaFoldDB" id="A0A7S3P4H7"/>
<name>A0A7S3P4H7_9STRA</name>
<reference evidence="1" key="1">
    <citation type="submission" date="2021-01" db="EMBL/GenBank/DDBJ databases">
        <authorList>
            <person name="Corre E."/>
            <person name="Pelletier E."/>
            <person name="Niang G."/>
            <person name="Scheremetjew M."/>
            <person name="Finn R."/>
            <person name="Kale V."/>
            <person name="Holt S."/>
            <person name="Cochrane G."/>
            <person name="Meng A."/>
            <person name="Brown T."/>
            <person name="Cohen L."/>
        </authorList>
    </citation>
    <scope>NUCLEOTIDE SEQUENCE</scope>
    <source>
        <strain evidence="1">CCMP127</strain>
    </source>
</reference>
<sequence length="174" mass="19865">MSKSVNAPRWATESNLIGYTSSRPIPNGTGTGDLLQQLIREANERSEAPSIYYQDGHATIDHSMPGNIGWEDMSNSTCLFFGNVPESHLERFFRCPDSIKRRWVRENLRRGMSGTLLEVWEMPGGLGYHPSRNPIHFVNDPHLRSRLHAVATDPNVMRMLRSGRQAQEKRRGRH</sequence>
<gene>
    <name evidence="1" type="ORF">ACOF00016_LOCUS4272</name>
</gene>